<dbReference type="EMBL" id="CP022987">
    <property type="protein sequence ID" value="QAA92682.1"/>
    <property type="molecule type" value="Genomic_DNA"/>
</dbReference>
<evidence type="ECO:0000313" key="10">
    <source>
        <dbReference type="Proteomes" id="UP000283474"/>
    </source>
</evidence>
<dbReference type="Pfam" id="PF01266">
    <property type="entry name" value="DAO"/>
    <property type="match status" value="1"/>
</dbReference>
<dbReference type="InterPro" id="IPR014349">
    <property type="entry name" value="Rieske_Fe-S_prot"/>
</dbReference>
<reference evidence="9 10" key="1">
    <citation type="submission" date="2017-08" db="EMBL/GenBank/DDBJ databases">
        <authorList>
            <person name="Park S.-J."/>
            <person name="Kim H."/>
        </authorList>
    </citation>
    <scope>NUCLEOTIDE SEQUENCE [LARGE SCALE GENOMIC DNA]</scope>
    <source>
        <strain evidence="10">ye3</strain>
    </source>
</reference>
<dbReference type="OrthoDB" id="9767869at2"/>
<dbReference type="FunFam" id="2.102.10.10:FF:000014">
    <property type="entry name" value="Oxidoreductase, FAD dependent"/>
    <property type="match status" value="1"/>
</dbReference>
<dbReference type="InterPro" id="IPR005805">
    <property type="entry name" value="Rieske_Fe-S_prot_C"/>
</dbReference>
<dbReference type="GO" id="GO:0016491">
    <property type="term" value="F:oxidoreductase activity"/>
    <property type="evidence" value="ECO:0007669"/>
    <property type="project" value="UniProtKB-KW"/>
</dbReference>
<evidence type="ECO:0000256" key="6">
    <source>
        <dbReference type="ARBA" id="ARBA00023157"/>
    </source>
</evidence>
<dbReference type="PROSITE" id="PS51296">
    <property type="entry name" value="RIESKE"/>
    <property type="match status" value="1"/>
</dbReference>
<evidence type="ECO:0000256" key="3">
    <source>
        <dbReference type="ARBA" id="ARBA00023002"/>
    </source>
</evidence>
<keyword evidence="6" id="KW-1015">Disulfide bond</keyword>
<dbReference type="InterPro" id="IPR006076">
    <property type="entry name" value="FAD-dep_OxRdtase"/>
</dbReference>
<evidence type="ECO:0000313" key="9">
    <source>
        <dbReference type="EMBL" id="QAA92682.1"/>
    </source>
</evidence>
<evidence type="ECO:0000256" key="1">
    <source>
        <dbReference type="ARBA" id="ARBA00022714"/>
    </source>
</evidence>
<dbReference type="InterPro" id="IPR017941">
    <property type="entry name" value="Rieske_2Fe-2S"/>
</dbReference>
<dbReference type="PRINTS" id="PR00162">
    <property type="entry name" value="RIESKE"/>
</dbReference>
<evidence type="ECO:0000256" key="5">
    <source>
        <dbReference type="ARBA" id="ARBA00023014"/>
    </source>
</evidence>
<dbReference type="GO" id="GO:0051537">
    <property type="term" value="F:2 iron, 2 sulfur cluster binding"/>
    <property type="evidence" value="ECO:0007669"/>
    <property type="project" value="UniProtKB-KW"/>
</dbReference>
<dbReference type="SUPFAM" id="SSF50022">
    <property type="entry name" value="ISP domain"/>
    <property type="match status" value="1"/>
</dbReference>
<dbReference type="PANTHER" id="PTHR10134">
    <property type="entry name" value="CYTOCHROME B-C1 COMPLEX SUBUNIT RIESKE, MITOCHONDRIAL"/>
    <property type="match status" value="1"/>
</dbReference>
<sequence length="323" mass="34965">MLRGLAAEVARHAGVHEGCRVVKISKEGGRQIVCTEAGPVLRVRDVVVATQMPIVSDGLFYTRAYPISHPMLAGRIDPARAPDGMYISTSSPSHSFRVHGSGSELYMVAVGGTYKTGETEDEQRLLLELEQFVGREFGVDQPEYRWINEDFQPMDGLPFVGRASGSDQHVYVATGFNAWGITNGTSAALLIADQILGRENPAAKLFDATRIKPVVGGKDFLKENLHAAQHFVGDRLRTPRSELPVPEQGAGMVVKVHGEPLACYHDETGTVHRVSAVCTHMGCLVAWNATDRSWDCPCHGSRFSCDGQVLCGPATTPLAKAPT</sequence>
<name>A0A410G8P8_9BURK</name>
<keyword evidence="1" id="KW-0001">2Fe-2S</keyword>
<keyword evidence="10" id="KW-1185">Reference proteome</keyword>
<dbReference type="GO" id="GO:0016020">
    <property type="term" value="C:membrane"/>
    <property type="evidence" value="ECO:0007669"/>
    <property type="project" value="InterPro"/>
</dbReference>
<dbReference type="RefSeq" id="WP_128353735.1">
    <property type="nucleotide sequence ID" value="NZ_CP022987.1"/>
</dbReference>
<dbReference type="Pfam" id="PF00355">
    <property type="entry name" value="Rieske"/>
    <property type="match status" value="1"/>
</dbReference>
<protein>
    <recommendedName>
        <fullName evidence="8">Rieske domain-containing protein</fullName>
    </recommendedName>
</protein>
<dbReference type="GO" id="GO:0046872">
    <property type="term" value="F:metal ion binding"/>
    <property type="evidence" value="ECO:0007669"/>
    <property type="project" value="UniProtKB-KW"/>
</dbReference>
<keyword evidence="2" id="KW-0479">Metal-binding</keyword>
<evidence type="ECO:0000256" key="4">
    <source>
        <dbReference type="ARBA" id="ARBA00023004"/>
    </source>
</evidence>
<proteinExistence type="predicted"/>
<dbReference type="Gene3D" id="2.102.10.10">
    <property type="entry name" value="Rieske [2Fe-2S] iron-sulphur domain"/>
    <property type="match status" value="1"/>
</dbReference>
<evidence type="ECO:0000256" key="7">
    <source>
        <dbReference type="ARBA" id="ARBA00034078"/>
    </source>
</evidence>
<organism evidence="9 10">
    <name type="scientific">Pollutimonas thiosulfatoxidans</name>
    <dbReference type="NCBI Taxonomy" id="2028345"/>
    <lineage>
        <taxon>Bacteria</taxon>
        <taxon>Pseudomonadati</taxon>
        <taxon>Pseudomonadota</taxon>
        <taxon>Betaproteobacteria</taxon>
        <taxon>Burkholderiales</taxon>
        <taxon>Alcaligenaceae</taxon>
        <taxon>Pollutimonas</taxon>
    </lineage>
</organism>
<dbReference type="Gene3D" id="3.30.9.10">
    <property type="entry name" value="D-Amino Acid Oxidase, subunit A, domain 2"/>
    <property type="match status" value="1"/>
</dbReference>
<comment type="cofactor">
    <cofactor evidence="7">
        <name>[2Fe-2S] cluster</name>
        <dbReference type="ChEBI" id="CHEBI:190135"/>
    </cofactor>
</comment>
<gene>
    <name evidence="9" type="ORF">CKA81_01610</name>
</gene>
<dbReference type="Proteomes" id="UP000283474">
    <property type="component" value="Chromosome"/>
</dbReference>
<feature type="domain" description="Rieske" evidence="8">
    <location>
        <begin position="237"/>
        <end position="323"/>
    </location>
</feature>
<keyword evidence="4" id="KW-0408">Iron</keyword>
<dbReference type="KEGG" id="pus:CKA81_01610"/>
<dbReference type="InterPro" id="IPR036922">
    <property type="entry name" value="Rieske_2Fe-2S_sf"/>
</dbReference>
<keyword evidence="3" id="KW-0560">Oxidoreductase</keyword>
<dbReference type="SUPFAM" id="SSF51905">
    <property type="entry name" value="FAD/NAD(P)-binding domain"/>
    <property type="match status" value="1"/>
</dbReference>
<accession>A0A410G8P8</accession>
<evidence type="ECO:0000256" key="2">
    <source>
        <dbReference type="ARBA" id="ARBA00022723"/>
    </source>
</evidence>
<dbReference type="Gene3D" id="3.50.50.60">
    <property type="entry name" value="FAD/NAD(P)-binding domain"/>
    <property type="match status" value="1"/>
</dbReference>
<keyword evidence="5" id="KW-0411">Iron-sulfur</keyword>
<dbReference type="AlphaFoldDB" id="A0A410G8P8"/>
<dbReference type="InterPro" id="IPR036188">
    <property type="entry name" value="FAD/NAD-bd_sf"/>
</dbReference>
<evidence type="ECO:0000259" key="8">
    <source>
        <dbReference type="PROSITE" id="PS51296"/>
    </source>
</evidence>